<evidence type="ECO:0000256" key="1">
    <source>
        <dbReference type="ARBA" id="ARBA00004123"/>
    </source>
</evidence>
<dbReference type="SUPFAM" id="SSF56553">
    <property type="entry name" value="Insert subdomain of RNA polymerase alpha subunit"/>
    <property type="match status" value="1"/>
</dbReference>
<comment type="similarity">
    <text evidence="6">Belongs to the archaeal Rpo3/eukaryotic RPB3 RNA polymerase subunit family.</text>
</comment>
<evidence type="ECO:0000256" key="5">
    <source>
        <dbReference type="ARBA" id="ARBA00023242"/>
    </source>
</evidence>
<evidence type="ECO:0000259" key="7">
    <source>
        <dbReference type="SMART" id="SM00662"/>
    </source>
</evidence>
<dbReference type="InterPro" id="IPR022842">
    <property type="entry name" value="RNAP_Rpo3/Rpb3/RPAC1"/>
</dbReference>
<feature type="domain" description="DNA-directed RNA polymerase RpoA/D/Rpb3-type" evidence="7">
    <location>
        <begin position="53"/>
        <end position="331"/>
    </location>
</feature>
<keyword evidence="9" id="KW-1185">Reference proteome</keyword>
<comment type="caution">
    <text evidence="8">The sequence shown here is derived from an EMBL/GenBank/DDBJ whole genome shotgun (WGS) entry which is preliminary data.</text>
</comment>
<dbReference type="GO" id="GO:0006351">
    <property type="term" value="P:DNA-templated transcription"/>
    <property type="evidence" value="ECO:0007669"/>
    <property type="project" value="InterPro"/>
</dbReference>
<accession>A0AAN7PNM8</accession>
<protein>
    <recommendedName>
        <fullName evidence="2">DNA-directed RNA polymerases I and III subunit RPAC1</fullName>
    </recommendedName>
</protein>
<dbReference type="HAMAP" id="MF_00320">
    <property type="entry name" value="RNApol_arch_Rpo3"/>
    <property type="match status" value="1"/>
</dbReference>
<dbReference type="Gene3D" id="2.170.120.12">
    <property type="entry name" value="DNA-directed RNA polymerase, insert domain"/>
    <property type="match status" value="1"/>
</dbReference>
<dbReference type="SUPFAM" id="SSF55257">
    <property type="entry name" value="RBP11-like subunits of RNA polymerase"/>
    <property type="match status" value="1"/>
</dbReference>
<dbReference type="Gene3D" id="3.30.1360.10">
    <property type="entry name" value="RNA polymerase, RBP11-like subunit"/>
    <property type="match status" value="1"/>
</dbReference>
<name>A0AAN7PNM8_9COLE</name>
<dbReference type="InterPro" id="IPR011263">
    <property type="entry name" value="DNA-dir_RNA_pol_RpoA/D/Rpb3"/>
</dbReference>
<evidence type="ECO:0000313" key="8">
    <source>
        <dbReference type="EMBL" id="KAK4885231.1"/>
    </source>
</evidence>
<dbReference type="SMART" id="SM00662">
    <property type="entry name" value="RPOLD"/>
    <property type="match status" value="1"/>
</dbReference>
<dbReference type="PANTHER" id="PTHR11800:SF13">
    <property type="entry name" value="DNA-DIRECTED RNA POLYMERASES I AND III SUBUNIT RPAC1"/>
    <property type="match status" value="1"/>
</dbReference>
<dbReference type="CDD" id="cd07032">
    <property type="entry name" value="RNAP_I_II_AC40"/>
    <property type="match status" value="1"/>
</dbReference>
<keyword evidence="3" id="KW-0240">DNA-directed RNA polymerase</keyword>
<comment type="subcellular location">
    <subcellularLocation>
        <location evidence="1">Nucleus</location>
    </subcellularLocation>
</comment>
<dbReference type="PROSITE" id="PS00446">
    <property type="entry name" value="RNA_POL_D_30KD"/>
    <property type="match status" value="1"/>
</dbReference>
<dbReference type="InterPro" id="IPR036603">
    <property type="entry name" value="RBP11-like"/>
</dbReference>
<dbReference type="InterPro" id="IPR036643">
    <property type="entry name" value="RNApol_insert_sf"/>
</dbReference>
<dbReference type="NCBIfam" id="NF001988">
    <property type="entry name" value="PRK00783.1"/>
    <property type="match status" value="1"/>
</dbReference>
<dbReference type="Proteomes" id="UP001353858">
    <property type="component" value="Unassembled WGS sequence"/>
</dbReference>
<dbReference type="GO" id="GO:0005736">
    <property type="term" value="C:RNA polymerase I complex"/>
    <property type="evidence" value="ECO:0007669"/>
    <property type="project" value="TreeGrafter"/>
</dbReference>
<dbReference type="InterPro" id="IPR033901">
    <property type="entry name" value="RNAPI/III_AC40"/>
</dbReference>
<dbReference type="GO" id="GO:0003899">
    <property type="term" value="F:DNA-directed RNA polymerase activity"/>
    <property type="evidence" value="ECO:0007669"/>
    <property type="project" value="InterPro"/>
</dbReference>
<keyword evidence="5" id="KW-0539">Nucleus</keyword>
<dbReference type="EMBL" id="JARPUR010000001">
    <property type="protein sequence ID" value="KAK4885231.1"/>
    <property type="molecule type" value="Genomic_DNA"/>
</dbReference>
<dbReference type="InterPro" id="IPR050518">
    <property type="entry name" value="Rpo3/RPB3_RNA_Pol_subunit"/>
</dbReference>
<dbReference type="GO" id="GO:0005666">
    <property type="term" value="C:RNA polymerase III complex"/>
    <property type="evidence" value="ECO:0007669"/>
    <property type="project" value="TreeGrafter"/>
</dbReference>
<dbReference type="InterPro" id="IPR011262">
    <property type="entry name" value="DNA-dir_RNA_pol_insert"/>
</dbReference>
<dbReference type="GO" id="GO:0046983">
    <property type="term" value="F:protein dimerization activity"/>
    <property type="evidence" value="ECO:0007669"/>
    <property type="project" value="InterPro"/>
</dbReference>
<evidence type="ECO:0000256" key="3">
    <source>
        <dbReference type="ARBA" id="ARBA00022478"/>
    </source>
</evidence>
<organism evidence="8 9">
    <name type="scientific">Aquatica leii</name>
    <dbReference type="NCBI Taxonomy" id="1421715"/>
    <lineage>
        <taxon>Eukaryota</taxon>
        <taxon>Metazoa</taxon>
        <taxon>Ecdysozoa</taxon>
        <taxon>Arthropoda</taxon>
        <taxon>Hexapoda</taxon>
        <taxon>Insecta</taxon>
        <taxon>Pterygota</taxon>
        <taxon>Neoptera</taxon>
        <taxon>Endopterygota</taxon>
        <taxon>Coleoptera</taxon>
        <taxon>Polyphaga</taxon>
        <taxon>Elateriformia</taxon>
        <taxon>Elateroidea</taxon>
        <taxon>Lampyridae</taxon>
        <taxon>Luciolinae</taxon>
        <taxon>Aquatica</taxon>
    </lineage>
</organism>
<evidence type="ECO:0000256" key="6">
    <source>
        <dbReference type="ARBA" id="ARBA00025804"/>
    </source>
</evidence>
<dbReference type="GO" id="GO:0003677">
    <property type="term" value="F:DNA binding"/>
    <property type="evidence" value="ECO:0007669"/>
    <property type="project" value="InterPro"/>
</dbReference>
<dbReference type="Pfam" id="PF01193">
    <property type="entry name" value="RNA_pol_L"/>
    <property type="match status" value="1"/>
</dbReference>
<dbReference type="PANTHER" id="PTHR11800">
    <property type="entry name" value="DNA-DIRECTED RNA POLYMERASE"/>
    <property type="match status" value="1"/>
</dbReference>
<evidence type="ECO:0000313" key="9">
    <source>
        <dbReference type="Proteomes" id="UP001353858"/>
    </source>
</evidence>
<reference evidence="9" key="1">
    <citation type="submission" date="2023-01" db="EMBL/GenBank/DDBJ databases">
        <title>Key to firefly adult light organ development and bioluminescence: homeobox transcription factors regulate luciferase expression and transportation to peroxisome.</title>
        <authorList>
            <person name="Fu X."/>
        </authorList>
    </citation>
    <scope>NUCLEOTIDE SEQUENCE [LARGE SCALE GENOMIC DNA]</scope>
</reference>
<evidence type="ECO:0000256" key="2">
    <source>
        <dbReference type="ARBA" id="ARBA00022083"/>
    </source>
</evidence>
<gene>
    <name evidence="8" type="ORF">RN001_001502</name>
</gene>
<dbReference type="AlphaFoldDB" id="A0AAN7PNM8"/>
<dbReference type="FunFam" id="2.170.120.12:FF:000003">
    <property type="entry name" value="Dna-directed rna polymerases i and iii subunit"/>
    <property type="match status" value="1"/>
</dbReference>
<dbReference type="InterPro" id="IPR001514">
    <property type="entry name" value="DNA-dir_RNA_pol_30-40kDasu_CS"/>
</dbReference>
<proteinExistence type="inferred from homology"/>
<dbReference type="Pfam" id="PF01000">
    <property type="entry name" value="RNA_pol_A_bac"/>
    <property type="match status" value="1"/>
</dbReference>
<evidence type="ECO:0000256" key="4">
    <source>
        <dbReference type="ARBA" id="ARBA00023163"/>
    </source>
</evidence>
<sequence>MQSINDYKPRIILNEYNITQNLPSAPTVLDETFNIKKLKKIFRIVIVRYENMEMEFDVIGIHPFIANTFRRLMLSDVPSMAIEKVHIYNNTSIIQDEVLAHRLGLVPLKADPRLFQFKQDAEDNELDTLEFELKIKCIRSKDENKDSSRIDDIYKNSNVYSKQIKWVPKGNQLDSFKESDVGTVHDDILIAKLRPGHELDLKLLAVKGIGRDHAKFSPVATAFYRLLPDIRLTREVKGEAAERLQKCFSPGVIGLRHTKDGNKVAVVNNARYDSSSRNVFRYDDLKDAVIMTKVQDHFIFNIESVGALKPDVIFIEAVKTLKDKCLSLLSELEQI</sequence>
<keyword evidence="4" id="KW-0804">Transcription</keyword>